<name>A0ACB8SWR8_9AGAM</name>
<organism evidence="1 2">
    <name type="scientific">Artomyces pyxidatus</name>
    <dbReference type="NCBI Taxonomy" id="48021"/>
    <lineage>
        <taxon>Eukaryota</taxon>
        <taxon>Fungi</taxon>
        <taxon>Dikarya</taxon>
        <taxon>Basidiomycota</taxon>
        <taxon>Agaricomycotina</taxon>
        <taxon>Agaricomycetes</taxon>
        <taxon>Russulales</taxon>
        <taxon>Auriscalpiaceae</taxon>
        <taxon>Artomyces</taxon>
    </lineage>
</organism>
<sequence length="210" mass="21794">MIIDSKEKPKRDSKSRRDSSSSDSSSDSDSDSSHGGHDHKDYANYGPPPSYRATDAPMPAPYMDSAVQGPYLGQSSSTIRDVGTSSVPPANGIGWSTHRDPIPGLYLGPSSSTIRDVGTSTVPPTNGIVLSTRRDPINGALGSSTPSSPPTLPSSTGKNRSTTNGVGEARRAHPPRPSSRAVATSTSPSPSSAPSCPRARPSWLPLVTAT</sequence>
<evidence type="ECO:0000313" key="1">
    <source>
        <dbReference type="EMBL" id="KAI0060693.1"/>
    </source>
</evidence>
<comment type="caution">
    <text evidence="1">The sequence shown here is derived from an EMBL/GenBank/DDBJ whole genome shotgun (WGS) entry which is preliminary data.</text>
</comment>
<reference evidence="1" key="1">
    <citation type="submission" date="2021-03" db="EMBL/GenBank/DDBJ databases">
        <authorList>
            <consortium name="DOE Joint Genome Institute"/>
            <person name="Ahrendt S."/>
            <person name="Looney B.P."/>
            <person name="Miyauchi S."/>
            <person name="Morin E."/>
            <person name="Drula E."/>
            <person name="Courty P.E."/>
            <person name="Chicoki N."/>
            <person name="Fauchery L."/>
            <person name="Kohler A."/>
            <person name="Kuo A."/>
            <person name="Labutti K."/>
            <person name="Pangilinan J."/>
            <person name="Lipzen A."/>
            <person name="Riley R."/>
            <person name="Andreopoulos W."/>
            <person name="He G."/>
            <person name="Johnson J."/>
            <person name="Barry K.W."/>
            <person name="Grigoriev I.V."/>
            <person name="Nagy L."/>
            <person name="Hibbett D."/>
            <person name="Henrissat B."/>
            <person name="Matheny P.B."/>
            <person name="Labbe J."/>
            <person name="Martin F."/>
        </authorList>
    </citation>
    <scope>NUCLEOTIDE SEQUENCE</scope>
    <source>
        <strain evidence="1">HHB10654</strain>
    </source>
</reference>
<dbReference type="Proteomes" id="UP000814140">
    <property type="component" value="Unassembled WGS sequence"/>
</dbReference>
<evidence type="ECO:0000313" key="2">
    <source>
        <dbReference type="Proteomes" id="UP000814140"/>
    </source>
</evidence>
<dbReference type="EMBL" id="MU277217">
    <property type="protein sequence ID" value="KAI0060693.1"/>
    <property type="molecule type" value="Genomic_DNA"/>
</dbReference>
<reference evidence="1" key="2">
    <citation type="journal article" date="2022" name="New Phytol.">
        <title>Evolutionary transition to the ectomycorrhizal habit in the genomes of a hyperdiverse lineage of mushroom-forming fungi.</title>
        <authorList>
            <person name="Looney B."/>
            <person name="Miyauchi S."/>
            <person name="Morin E."/>
            <person name="Drula E."/>
            <person name="Courty P.E."/>
            <person name="Kohler A."/>
            <person name="Kuo A."/>
            <person name="LaButti K."/>
            <person name="Pangilinan J."/>
            <person name="Lipzen A."/>
            <person name="Riley R."/>
            <person name="Andreopoulos W."/>
            <person name="He G."/>
            <person name="Johnson J."/>
            <person name="Nolan M."/>
            <person name="Tritt A."/>
            <person name="Barry K.W."/>
            <person name="Grigoriev I.V."/>
            <person name="Nagy L.G."/>
            <person name="Hibbett D."/>
            <person name="Henrissat B."/>
            <person name="Matheny P.B."/>
            <person name="Labbe J."/>
            <person name="Martin F.M."/>
        </authorList>
    </citation>
    <scope>NUCLEOTIDE SEQUENCE</scope>
    <source>
        <strain evidence="1">HHB10654</strain>
    </source>
</reference>
<gene>
    <name evidence="1" type="ORF">BV25DRAFT_922260</name>
</gene>
<keyword evidence="2" id="KW-1185">Reference proteome</keyword>
<proteinExistence type="predicted"/>
<accession>A0ACB8SWR8</accession>
<protein>
    <submittedName>
        <fullName evidence="1">Uncharacterized protein</fullName>
    </submittedName>
</protein>